<gene>
    <name evidence="1" type="ordered locus">Snas_6402</name>
</gene>
<sequence length="142" mass="16068">MLEEQKEFAGFANPVNPTPEELRAWAFDPAAGPPQTAAQWDLLLADDPLMPTLVELAADPVCPKRTFALHCLYLYAADAVRTGFRAHPKRKVRKVMEQAEAAQDAWVDLWVQNTQALIRDPDLFDYHDWCQGGLARRPRRLG</sequence>
<accession>D3Q5F8</accession>
<dbReference type="HOGENOM" id="CLU_148470_0_0_11"/>
<dbReference type="eggNOG" id="ENOG5033AIW">
    <property type="taxonomic scope" value="Bacteria"/>
</dbReference>
<evidence type="ECO:0000313" key="1">
    <source>
        <dbReference type="EMBL" id="ADD46018.1"/>
    </source>
</evidence>
<dbReference type="STRING" id="446470.Snas_6402"/>
<evidence type="ECO:0000313" key="2">
    <source>
        <dbReference type="Proteomes" id="UP000000844"/>
    </source>
</evidence>
<dbReference type="EMBL" id="CP001778">
    <property type="protein sequence ID" value="ADD46018.1"/>
    <property type="molecule type" value="Genomic_DNA"/>
</dbReference>
<proteinExistence type="predicted"/>
<dbReference type="KEGG" id="sna:Snas_6402"/>
<dbReference type="OrthoDB" id="2467654at2"/>
<keyword evidence="2" id="KW-1185">Reference proteome</keyword>
<dbReference type="Proteomes" id="UP000000844">
    <property type="component" value="Chromosome"/>
</dbReference>
<reference evidence="1 2" key="1">
    <citation type="journal article" date="2009" name="Stand. Genomic Sci.">
        <title>Complete genome sequence of Stackebrandtia nassauensis type strain (LLR-40K-21).</title>
        <authorList>
            <person name="Munk C."/>
            <person name="Lapidus A."/>
            <person name="Copeland A."/>
            <person name="Jando M."/>
            <person name="Mayilraj S."/>
            <person name="Glavina Del Rio T."/>
            <person name="Nolan M."/>
            <person name="Chen F."/>
            <person name="Lucas S."/>
            <person name="Tice H."/>
            <person name="Cheng J.F."/>
            <person name="Han C."/>
            <person name="Detter J.C."/>
            <person name="Bruce D."/>
            <person name="Goodwin L."/>
            <person name="Chain P."/>
            <person name="Pitluck S."/>
            <person name="Goker M."/>
            <person name="Ovchinikova G."/>
            <person name="Pati A."/>
            <person name="Ivanova N."/>
            <person name="Mavromatis K."/>
            <person name="Chen A."/>
            <person name="Palaniappan K."/>
            <person name="Land M."/>
            <person name="Hauser L."/>
            <person name="Chang Y.J."/>
            <person name="Jeffries C.D."/>
            <person name="Bristow J."/>
            <person name="Eisen J.A."/>
            <person name="Markowitz V."/>
            <person name="Hugenholtz P."/>
            <person name="Kyrpides N.C."/>
            <person name="Klenk H.P."/>
        </authorList>
    </citation>
    <scope>NUCLEOTIDE SEQUENCE [LARGE SCALE GENOMIC DNA]</scope>
    <source>
        <strain evidence="2">DSM 44728 / CIP 108903 / NRRL B-16338 / NBRC 102104 / LLR-40K-21</strain>
    </source>
</reference>
<dbReference type="RefSeq" id="WP_013021589.1">
    <property type="nucleotide sequence ID" value="NC_013947.1"/>
</dbReference>
<protein>
    <submittedName>
        <fullName evidence="1">Uncharacterized protein</fullName>
    </submittedName>
</protein>
<organism evidence="1 2">
    <name type="scientific">Stackebrandtia nassauensis (strain DSM 44728 / CIP 108903 / NRRL B-16338 / NBRC 102104 / LLR-40K-21)</name>
    <dbReference type="NCBI Taxonomy" id="446470"/>
    <lineage>
        <taxon>Bacteria</taxon>
        <taxon>Bacillati</taxon>
        <taxon>Actinomycetota</taxon>
        <taxon>Actinomycetes</taxon>
        <taxon>Glycomycetales</taxon>
        <taxon>Glycomycetaceae</taxon>
        <taxon>Stackebrandtia</taxon>
    </lineage>
</organism>
<name>D3Q5F8_STANL</name>
<dbReference type="AlphaFoldDB" id="D3Q5F8"/>